<reference evidence="4" key="1">
    <citation type="submission" date="2025-08" db="UniProtKB">
        <authorList>
            <consortium name="Ensembl"/>
        </authorList>
    </citation>
    <scope>IDENTIFICATION</scope>
</reference>
<protein>
    <recommendedName>
        <fullName evidence="3">THD domain-containing protein</fullName>
    </recommendedName>
</protein>
<proteinExistence type="inferred from homology"/>
<dbReference type="GO" id="GO:0006955">
    <property type="term" value="P:immune response"/>
    <property type="evidence" value="ECO:0007669"/>
    <property type="project" value="InterPro"/>
</dbReference>
<dbReference type="GO" id="GO:0042104">
    <property type="term" value="P:positive regulation of activated T cell proliferation"/>
    <property type="evidence" value="ECO:0007669"/>
    <property type="project" value="TreeGrafter"/>
</dbReference>
<reference evidence="4" key="2">
    <citation type="submission" date="2025-09" db="UniProtKB">
        <authorList>
            <consortium name="Ensembl"/>
        </authorList>
    </citation>
    <scope>IDENTIFICATION</scope>
</reference>
<dbReference type="PROSITE" id="PS50049">
    <property type="entry name" value="THD_2"/>
    <property type="match status" value="1"/>
</dbReference>
<dbReference type="PANTHER" id="PTHR15153">
    <property type="entry name" value="TUMOR NECROSIS FACTOR LIGAND SUPERFAMILY MEMBER 9"/>
    <property type="match status" value="1"/>
</dbReference>
<feature type="region of interest" description="Disordered" evidence="2">
    <location>
        <begin position="1"/>
        <end position="26"/>
    </location>
</feature>
<organism evidence="4 5">
    <name type="scientific">Lynx canadensis</name>
    <name type="common">Canada lynx</name>
    <name type="synonym">Felis canadensis</name>
    <dbReference type="NCBI Taxonomy" id="61383"/>
    <lineage>
        <taxon>Eukaryota</taxon>
        <taxon>Metazoa</taxon>
        <taxon>Chordata</taxon>
        <taxon>Craniata</taxon>
        <taxon>Vertebrata</taxon>
        <taxon>Euteleostomi</taxon>
        <taxon>Mammalia</taxon>
        <taxon>Eutheria</taxon>
        <taxon>Laurasiatheria</taxon>
        <taxon>Carnivora</taxon>
        <taxon>Feliformia</taxon>
        <taxon>Felidae</taxon>
        <taxon>Felinae</taxon>
        <taxon>Lynx</taxon>
    </lineage>
</organism>
<sequence length="281" mass="28987">EDLGFSSAPLGYPPVPPQGAPGGHLSSLLSHEVLPWQTPGLGASLSHQPGVCVCAPAERLEPAAGRGRRVKACADPGDPPLPRSPGTAAAGGGGLHPTFRLSSSQAVFAQLVAQDVQLTEGPLRWYSDPGLAGVFLGPGLSYDQHSRELMVAEPGVYYVFLHLKLQRVVSSFGSGSVSVALHLRPLDAGAAALALTLDLPPPSPKAPDSASGFRSSLLHLGAGQRLGVHLRAEAGAHLAWQLAQGATILGLFRVATKVPAGLSLPPWPIDTGPGYPPPDRE</sequence>
<dbReference type="Pfam" id="PF00229">
    <property type="entry name" value="TNF"/>
    <property type="match status" value="1"/>
</dbReference>
<evidence type="ECO:0000313" key="4">
    <source>
        <dbReference type="Ensembl" id="ENSLCNP00005024355.1"/>
    </source>
</evidence>
<feature type="region of interest" description="Disordered" evidence="2">
    <location>
        <begin position="70"/>
        <end position="95"/>
    </location>
</feature>
<dbReference type="InterPro" id="IPR006052">
    <property type="entry name" value="TNF_dom"/>
</dbReference>
<dbReference type="Ensembl" id="ENSLCNT00005027217.1">
    <property type="protein sequence ID" value="ENSLCNP00005024355.1"/>
    <property type="gene ID" value="ENSLCNG00005015830.1"/>
</dbReference>
<dbReference type="SMART" id="SM00207">
    <property type="entry name" value="TNF"/>
    <property type="match status" value="1"/>
</dbReference>
<evidence type="ECO:0000256" key="2">
    <source>
        <dbReference type="SAM" id="MobiDB-lite"/>
    </source>
</evidence>
<dbReference type="SUPFAM" id="SSF49842">
    <property type="entry name" value="TNF-like"/>
    <property type="match status" value="1"/>
</dbReference>
<evidence type="ECO:0000256" key="1">
    <source>
        <dbReference type="ARBA" id="ARBA00008670"/>
    </source>
</evidence>
<dbReference type="GO" id="GO:0005886">
    <property type="term" value="C:plasma membrane"/>
    <property type="evidence" value="ECO:0007669"/>
    <property type="project" value="TreeGrafter"/>
</dbReference>
<evidence type="ECO:0000259" key="3">
    <source>
        <dbReference type="PROSITE" id="PS50049"/>
    </source>
</evidence>
<dbReference type="GO" id="GO:0005164">
    <property type="term" value="F:tumor necrosis factor receptor binding"/>
    <property type="evidence" value="ECO:0007669"/>
    <property type="project" value="InterPro"/>
</dbReference>
<dbReference type="InterPro" id="IPR021184">
    <property type="entry name" value="TNF_CS"/>
</dbReference>
<dbReference type="AlphaFoldDB" id="A0A667HVN6"/>
<dbReference type="Gene3D" id="2.60.120.40">
    <property type="match status" value="1"/>
</dbReference>
<comment type="similarity">
    <text evidence="1">Belongs to the tumor necrosis factor family.</text>
</comment>
<dbReference type="InterPro" id="IPR008983">
    <property type="entry name" value="Tumour_necrosis_fac-like_dom"/>
</dbReference>
<dbReference type="PANTHER" id="PTHR15153:SF0">
    <property type="entry name" value="TUMOR NECROSIS FACTOR LIGAND SUPERFAMILY MEMBER 9"/>
    <property type="match status" value="1"/>
</dbReference>
<dbReference type="PROSITE" id="PS00251">
    <property type="entry name" value="THD_1"/>
    <property type="match status" value="1"/>
</dbReference>
<feature type="domain" description="THD" evidence="3">
    <location>
        <begin position="107"/>
        <end position="254"/>
    </location>
</feature>
<accession>A0A667HVN6</accession>
<name>A0A667HVN6_LYNCA</name>
<evidence type="ECO:0000313" key="5">
    <source>
        <dbReference type="Proteomes" id="UP000472241"/>
    </source>
</evidence>
<keyword evidence="5" id="KW-1185">Reference proteome</keyword>
<dbReference type="InterPro" id="IPR042373">
    <property type="entry name" value="TNFSF9"/>
</dbReference>
<dbReference type="FunFam" id="2.60.120.40:FF:000032">
    <property type="entry name" value="Tumor necrosis factor ligand superfamily member 9"/>
    <property type="match status" value="1"/>
</dbReference>
<dbReference type="GO" id="GO:0045585">
    <property type="term" value="P:positive regulation of cytotoxic T cell differentiation"/>
    <property type="evidence" value="ECO:0007669"/>
    <property type="project" value="TreeGrafter"/>
</dbReference>
<dbReference type="Proteomes" id="UP000472241">
    <property type="component" value="Unplaced"/>
</dbReference>